<feature type="compositionally biased region" description="Basic residues" evidence="1">
    <location>
        <begin position="21"/>
        <end position="31"/>
    </location>
</feature>
<feature type="compositionally biased region" description="Basic and acidic residues" evidence="1">
    <location>
        <begin position="32"/>
        <end position="57"/>
    </location>
</feature>
<reference evidence="3 4" key="2">
    <citation type="journal article" date="2012" name="Proc. Natl. Acad. Sci. U.S.A.">
        <title>Antigenic diversity is generated by distinct evolutionary mechanisms in African trypanosome species.</title>
        <authorList>
            <person name="Jackson A.P."/>
            <person name="Berry A."/>
            <person name="Aslett M."/>
            <person name="Allison H.C."/>
            <person name="Burton P."/>
            <person name="Vavrova-Anderson J."/>
            <person name="Brown R."/>
            <person name="Browne H."/>
            <person name="Corton N."/>
            <person name="Hauser H."/>
            <person name="Gamble J."/>
            <person name="Gilderthorp R."/>
            <person name="Marcello L."/>
            <person name="McQuillan J."/>
            <person name="Otto T.D."/>
            <person name="Quail M.A."/>
            <person name="Sanders M.J."/>
            <person name="van Tonder A."/>
            <person name="Ginger M.L."/>
            <person name="Field M.C."/>
            <person name="Barry J.D."/>
            <person name="Hertz-Fowler C."/>
            <person name="Berriman M."/>
        </authorList>
    </citation>
    <scope>NUCLEOTIDE SEQUENCE [LARGE SCALE GENOMIC DNA]</scope>
    <source>
        <strain evidence="3 4">IL3000</strain>
    </source>
</reference>
<protein>
    <submittedName>
        <fullName evidence="3">Uncharacterized protein</fullName>
    </submittedName>
</protein>
<keyword evidence="2" id="KW-0812">Transmembrane</keyword>
<name>F9WHR9_TRYCI</name>
<proteinExistence type="predicted"/>
<evidence type="ECO:0000313" key="3">
    <source>
        <dbReference type="EMBL" id="CCD16863.1"/>
    </source>
</evidence>
<keyword evidence="4" id="KW-1185">Reference proteome</keyword>
<feature type="region of interest" description="Disordered" evidence="1">
    <location>
        <begin position="16"/>
        <end position="59"/>
    </location>
</feature>
<dbReference type="Proteomes" id="UP000000702">
    <property type="component" value="Unassembled WGS sequence"/>
</dbReference>
<feature type="transmembrane region" description="Helical" evidence="2">
    <location>
        <begin position="81"/>
        <end position="101"/>
    </location>
</feature>
<gene>
    <name evidence="3" type="ORF">TCIL3000_0_17480</name>
</gene>
<sequence>MQDLVEQSLEEKASEIEGEYRKHKRRRRKIKEKKDRNSGDERQRPTCDKGNEQKDYYNNKGLRKEKREFNKHLLFPHLYPLFKILFPIMVAAFFFLITVIIKQEKEKNSYGVPHASKRC</sequence>
<comment type="caution">
    <text evidence="3">The sequence shown here is derived from an EMBL/GenBank/DDBJ whole genome shotgun (WGS) entry which is preliminary data.</text>
</comment>
<evidence type="ECO:0000256" key="2">
    <source>
        <dbReference type="SAM" id="Phobius"/>
    </source>
</evidence>
<evidence type="ECO:0000313" key="4">
    <source>
        <dbReference type="Proteomes" id="UP000000702"/>
    </source>
</evidence>
<dbReference type="AlphaFoldDB" id="F9WHR9"/>
<accession>F9WHR9</accession>
<keyword evidence="2" id="KW-1133">Transmembrane helix</keyword>
<organism evidence="3 4">
    <name type="scientific">Trypanosoma congolense (strain IL3000)</name>
    <dbReference type="NCBI Taxonomy" id="1068625"/>
    <lineage>
        <taxon>Eukaryota</taxon>
        <taxon>Discoba</taxon>
        <taxon>Euglenozoa</taxon>
        <taxon>Kinetoplastea</taxon>
        <taxon>Metakinetoplastina</taxon>
        <taxon>Trypanosomatida</taxon>
        <taxon>Trypanosomatidae</taxon>
        <taxon>Trypanosoma</taxon>
        <taxon>Nannomonas</taxon>
    </lineage>
</organism>
<dbReference type="EMBL" id="CAEQ01002480">
    <property type="protein sequence ID" value="CCD16863.1"/>
    <property type="molecule type" value="Genomic_DNA"/>
</dbReference>
<reference evidence="4" key="1">
    <citation type="submission" date="2011-07" db="EMBL/GenBank/DDBJ databases">
        <title>Divergent evolution of antigenic variation in African trypanosomes.</title>
        <authorList>
            <person name="Jackson A.P."/>
            <person name="Berry A."/>
            <person name="Allison H.C."/>
            <person name="Burton P."/>
            <person name="Anderson J."/>
            <person name="Aslett M."/>
            <person name="Brown R."/>
            <person name="Corton N."/>
            <person name="Harris D."/>
            <person name="Hauser H."/>
            <person name="Gamble J."/>
            <person name="Gilderthorp R."/>
            <person name="McQuillan J."/>
            <person name="Quail M.A."/>
            <person name="Sanders M."/>
            <person name="Van Tonder A."/>
            <person name="Ginger M.L."/>
            <person name="Donelson J.E."/>
            <person name="Field M.C."/>
            <person name="Barry J.D."/>
            <person name="Berriman M."/>
            <person name="Hertz-Fowler C."/>
        </authorList>
    </citation>
    <scope>NUCLEOTIDE SEQUENCE [LARGE SCALE GENOMIC DNA]</scope>
    <source>
        <strain evidence="4">IL3000</strain>
    </source>
</reference>
<evidence type="ECO:0000256" key="1">
    <source>
        <dbReference type="SAM" id="MobiDB-lite"/>
    </source>
</evidence>
<keyword evidence="2" id="KW-0472">Membrane</keyword>